<reference evidence="2" key="1">
    <citation type="submission" date="2015-04" db="UniProtKB">
        <authorList>
            <consortium name="EnsemblPlants"/>
        </authorList>
    </citation>
    <scope>IDENTIFICATION</scope>
</reference>
<evidence type="ECO:0000256" key="1">
    <source>
        <dbReference type="SAM" id="MobiDB-lite"/>
    </source>
</evidence>
<evidence type="ECO:0000313" key="3">
    <source>
        <dbReference type="Proteomes" id="UP000026962"/>
    </source>
</evidence>
<evidence type="ECO:0000313" key="2">
    <source>
        <dbReference type="EnsemblPlants" id="OPUNC02G34130.1"/>
    </source>
</evidence>
<dbReference type="HOGENOM" id="CLU_1698355_0_0_1"/>
<name>A0A0E0K6R7_ORYPU</name>
<dbReference type="AlphaFoldDB" id="A0A0E0K6R7"/>
<keyword evidence="3" id="KW-1185">Reference proteome</keyword>
<dbReference type="Proteomes" id="UP000026962">
    <property type="component" value="Chromosome 2"/>
</dbReference>
<feature type="region of interest" description="Disordered" evidence="1">
    <location>
        <begin position="1"/>
        <end position="55"/>
    </location>
</feature>
<reference evidence="2" key="2">
    <citation type="submission" date="2018-05" db="EMBL/GenBank/DDBJ databases">
        <title>OpunRS2 (Oryza punctata Reference Sequence Version 2).</title>
        <authorList>
            <person name="Zhang J."/>
            <person name="Kudrna D."/>
            <person name="Lee S."/>
            <person name="Talag J."/>
            <person name="Welchert J."/>
            <person name="Wing R.A."/>
        </authorList>
    </citation>
    <scope>NUCLEOTIDE SEQUENCE [LARGE SCALE GENOMIC DNA]</scope>
</reference>
<dbReference type="Gramene" id="OPUNC02G34130.1">
    <property type="protein sequence ID" value="OPUNC02G34130.1"/>
    <property type="gene ID" value="OPUNC02G34130"/>
</dbReference>
<proteinExistence type="predicted"/>
<dbReference type="EnsemblPlants" id="OPUNC02G34130.1">
    <property type="protein sequence ID" value="OPUNC02G34130.1"/>
    <property type="gene ID" value="OPUNC02G34130"/>
</dbReference>
<accession>A0A0E0K6R7</accession>
<sequence>MSMRRRPLSPPPPSRYPPLPPSSSSLDWGEELSGGTRGCGRSSVAAKNSDGADASPLKLGGDVADLATAAEFDEFYANSVVAISEFGGNVYNAPLFAGEGLEEAYKFMADAISILFVSAMMGLQWHRGKIPWIVRSVEVKWGNSELSLDIQVQSS</sequence>
<feature type="compositionally biased region" description="Pro residues" evidence="1">
    <location>
        <begin position="8"/>
        <end position="21"/>
    </location>
</feature>
<dbReference type="STRING" id="4537.A0A0E0K6R7"/>
<protein>
    <submittedName>
        <fullName evidence="2">Uncharacterized protein</fullName>
    </submittedName>
</protein>
<organism evidence="2">
    <name type="scientific">Oryza punctata</name>
    <name type="common">Red rice</name>
    <dbReference type="NCBI Taxonomy" id="4537"/>
    <lineage>
        <taxon>Eukaryota</taxon>
        <taxon>Viridiplantae</taxon>
        <taxon>Streptophyta</taxon>
        <taxon>Embryophyta</taxon>
        <taxon>Tracheophyta</taxon>
        <taxon>Spermatophyta</taxon>
        <taxon>Magnoliopsida</taxon>
        <taxon>Liliopsida</taxon>
        <taxon>Poales</taxon>
        <taxon>Poaceae</taxon>
        <taxon>BOP clade</taxon>
        <taxon>Oryzoideae</taxon>
        <taxon>Oryzeae</taxon>
        <taxon>Oryzinae</taxon>
        <taxon>Oryza</taxon>
    </lineage>
</organism>